<keyword evidence="2" id="KW-1185">Reference proteome</keyword>
<organism evidence="1 2">
    <name type="scientific">Eumeta variegata</name>
    <name type="common">Bagworm moth</name>
    <name type="synonym">Eumeta japonica</name>
    <dbReference type="NCBI Taxonomy" id="151549"/>
    <lineage>
        <taxon>Eukaryota</taxon>
        <taxon>Metazoa</taxon>
        <taxon>Ecdysozoa</taxon>
        <taxon>Arthropoda</taxon>
        <taxon>Hexapoda</taxon>
        <taxon>Insecta</taxon>
        <taxon>Pterygota</taxon>
        <taxon>Neoptera</taxon>
        <taxon>Endopterygota</taxon>
        <taxon>Lepidoptera</taxon>
        <taxon>Glossata</taxon>
        <taxon>Ditrysia</taxon>
        <taxon>Tineoidea</taxon>
        <taxon>Psychidae</taxon>
        <taxon>Oiketicinae</taxon>
        <taxon>Eumeta</taxon>
    </lineage>
</organism>
<evidence type="ECO:0000313" key="1">
    <source>
        <dbReference type="EMBL" id="GBP79308.1"/>
    </source>
</evidence>
<comment type="caution">
    <text evidence="1">The sequence shown here is derived from an EMBL/GenBank/DDBJ whole genome shotgun (WGS) entry which is preliminary data.</text>
</comment>
<accession>A0A4C1YT33</accession>
<proteinExistence type="predicted"/>
<protein>
    <submittedName>
        <fullName evidence="1">Uncharacterized protein</fullName>
    </submittedName>
</protein>
<dbReference type="Proteomes" id="UP000299102">
    <property type="component" value="Unassembled WGS sequence"/>
</dbReference>
<evidence type="ECO:0000313" key="2">
    <source>
        <dbReference type="Proteomes" id="UP000299102"/>
    </source>
</evidence>
<reference evidence="1 2" key="1">
    <citation type="journal article" date="2019" name="Commun. Biol.">
        <title>The bagworm genome reveals a unique fibroin gene that provides high tensile strength.</title>
        <authorList>
            <person name="Kono N."/>
            <person name="Nakamura H."/>
            <person name="Ohtoshi R."/>
            <person name="Tomita M."/>
            <person name="Numata K."/>
            <person name="Arakawa K."/>
        </authorList>
    </citation>
    <scope>NUCLEOTIDE SEQUENCE [LARGE SCALE GENOMIC DNA]</scope>
</reference>
<name>A0A4C1YT33_EUMVA</name>
<dbReference type="EMBL" id="BGZK01001409">
    <property type="protein sequence ID" value="GBP79308.1"/>
    <property type="molecule type" value="Genomic_DNA"/>
</dbReference>
<dbReference type="AlphaFoldDB" id="A0A4C1YT33"/>
<sequence length="76" mass="8377">MLSPALDLEHDPDLGLMPIFVSVPPPIRLHMAKGPSINHVRSFFSFFDPDPSPLGYLVRFGTTPSPPGSRVFLKSM</sequence>
<gene>
    <name evidence="1" type="ORF">EVAR_55366_1</name>
</gene>